<dbReference type="Gene3D" id="1.10.533.10">
    <property type="entry name" value="Death Domain, Fas"/>
    <property type="match status" value="1"/>
</dbReference>
<proteinExistence type="predicted"/>
<feature type="domain" description="Death" evidence="3">
    <location>
        <begin position="44"/>
        <end position="112"/>
    </location>
</feature>
<feature type="chain" id="PRO_5008898827" description="Death domain-containing protein" evidence="2">
    <location>
        <begin position="23"/>
        <end position="242"/>
    </location>
</feature>
<keyword evidence="5" id="KW-1185">Reference proteome</keyword>
<feature type="transmembrane region" description="Helical" evidence="1">
    <location>
        <begin position="185"/>
        <end position="204"/>
    </location>
</feature>
<reference evidence="4 5" key="1">
    <citation type="journal article" date="2016" name="Nat. Commun.">
        <title>Extremotolerant tardigrade genome and improved radiotolerance of human cultured cells by tardigrade-unique protein.</title>
        <authorList>
            <person name="Hashimoto T."/>
            <person name="Horikawa D.D."/>
            <person name="Saito Y."/>
            <person name="Kuwahara H."/>
            <person name="Kozuka-Hata H."/>
            <person name="Shin-I T."/>
            <person name="Minakuchi Y."/>
            <person name="Ohishi K."/>
            <person name="Motoyama A."/>
            <person name="Aizu T."/>
            <person name="Enomoto A."/>
            <person name="Kondo K."/>
            <person name="Tanaka S."/>
            <person name="Hara Y."/>
            <person name="Koshikawa S."/>
            <person name="Sagara H."/>
            <person name="Miura T."/>
            <person name="Yokobori S."/>
            <person name="Miyagawa K."/>
            <person name="Suzuki Y."/>
            <person name="Kubo T."/>
            <person name="Oyama M."/>
            <person name="Kohara Y."/>
            <person name="Fujiyama A."/>
            <person name="Arakawa K."/>
            <person name="Katayama T."/>
            <person name="Toyoda A."/>
            <person name="Kunieda T."/>
        </authorList>
    </citation>
    <scope>NUCLEOTIDE SEQUENCE [LARGE SCALE GENOMIC DNA]</scope>
    <source>
        <strain evidence="4 5">YOKOZUNA-1</strain>
    </source>
</reference>
<evidence type="ECO:0000313" key="4">
    <source>
        <dbReference type="EMBL" id="GAV01829.1"/>
    </source>
</evidence>
<gene>
    <name evidence="4" type="primary">RvY_12475-1</name>
    <name evidence="4" type="synonym">RvY_12475.1</name>
    <name evidence="4" type="ORF">RvY_12475</name>
</gene>
<dbReference type="EMBL" id="BDGG01000007">
    <property type="protein sequence ID" value="GAV01829.1"/>
    <property type="molecule type" value="Genomic_DNA"/>
</dbReference>
<dbReference type="Proteomes" id="UP000186922">
    <property type="component" value="Unassembled WGS sequence"/>
</dbReference>
<evidence type="ECO:0000256" key="1">
    <source>
        <dbReference type="SAM" id="Phobius"/>
    </source>
</evidence>
<comment type="caution">
    <text evidence="4">The sequence shown here is derived from an EMBL/GenBank/DDBJ whole genome shotgun (WGS) entry which is preliminary data.</text>
</comment>
<evidence type="ECO:0000313" key="5">
    <source>
        <dbReference type="Proteomes" id="UP000186922"/>
    </source>
</evidence>
<accession>A0A1D1VTE3</accession>
<organism evidence="4 5">
    <name type="scientific">Ramazzottius varieornatus</name>
    <name type="common">Water bear</name>
    <name type="synonym">Tardigrade</name>
    <dbReference type="NCBI Taxonomy" id="947166"/>
    <lineage>
        <taxon>Eukaryota</taxon>
        <taxon>Metazoa</taxon>
        <taxon>Ecdysozoa</taxon>
        <taxon>Tardigrada</taxon>
        <taxon>Eutardigrada</taxon>
        <taxon>Parachela</taxon>
        <taxon>Hypsibioidea</taxon>
        <taxon>Ramazzottiidae</taxon>
        <taxon>Ramazzottius</taxon>
    </lineage>
</organism>
<feature type="signal peptide" evidence="2">
    <location>
        <begin position="1"/>
        <end position="22"/>
    </location>
</feature>
<sequence length="242" mass="27321">MKVLLGSITFTALLVVGRESDAAHDVDEKELDFIAHHLSDHECRQLVEALHSDQMFLDELPDGSHAPANRSCIDMLNNWDQNESKQESFVRLVERLRELGKKDLAAKVSRAVFKDREEVVEELLLHRKRTSSPNIKQEEVISLHRPADTPQSLKDVHIKDFDGRSDESKSPNSTSKLPKWTTAQTVLVVVSSLCLLGLFGFWFVSCCPDCCRSLCEVCRRKPHANSDDATHFLLSKLDDGDV</sequence>
<dbReference type="Pfam" id="PF00531">
    <property type="entry name" value="Death"/>
    <property type="match status" value="1"/>
</dbReference>
<protein>
    <recommendedName>
        <fullName evidence="3">Death domain-containing protein</fullName>
    </recommendedName>
</protein>
<dbReference type="STRING" id="947166.A0A1D1VTE3"/>
<dbReference type="InterPro" id="IPR011029">
    <property type="entry name" value="DEATH-like_dom_sf"/>
</dbReference>
<dbReference type="OrthoDB" id="6066069at2759"/>
<keyword evidence="2" id="KW-0732">Signal</keyword>
<name>A0A1D1VTE3_RAMVA</name>
<keyword evidence="1" id="KW-0812">Transmembrane</keyword>
<dbReference type="InterPro" id="IPR000488">
    <property type="entry name" value="Death_dom"/>
</dbReference>
<keyword evidence="1" id="KW-1133">Transmembrane helix</keyword>
<evidence type="ECO:0000259" key="3">
    <source>
        <dbReference type="PROSITE" id="PS50017"/>
    </source>
</evidence>
<dbReference type="PROSITE" id="PS50017">
    <property type="entry name" value="DEATH_DOMAIN"/>
    <property type="match status" value="1"/>
</dbReference>
<keyword evidence="1" id="KW-0472">Membrane</keyword>
<dbReference type="GO" id="GO:0007165">
    <property type="term" value="P:signal transduction"/>
    <property type="evidence" value="ECO:0007669"/>
    <property type="project" value="InterPro"/>
</dbReference>
<dbReference type="AlphaFoldDB" id="A0A1D1VTE3"/>
<evidence type="ECO:0000256" key="2">
    <source>
        <dbReference type="SAM" id="SignalP"/>
    </source>
</evidence>